<reference evidence="1" key="1">
    <citation type="journal article" date="2015" name="Nature">
        <title>Complex archaea that bridge the gap between prokaryotes and eukaryotes.</title>
        <authorList>
            <person name="Spang A."/>
            <person name="Saw J.H."/>
            <person name="Jorgensen S.L."/>
            <person name="Zaremba-Niedzwiedzka K."/>
            <person name="Martijn J."/>
            <person name="Lind A.E."/>
            <person name="van Eijk R."/>
            <person name="Schleper C."/>
            <person name="Guy L."/>
            <person name="Ettema T.J."/>
        </authorList>
    </citation>
    <scope>NUCLEOTIDE SEQUENCE</scope>
</reference>
<dbReference type="EMBL" id="LAZR01011507">
    <property type="protein sequence ID" value="KKM61311.1"/>
    <property type="molecule type" value="Genomic_DNA"/>
</dbReference>
<proteinExistence type="predicted"/>
<sequence length="110" mass="12326">MGYAEEYMKAKGKGKLDQITTNIYKFTEEGETLCGKLLKIEAFTAGEYDVEVNAYIMETDIGRMSMVLGSATDKQLDKHKLIGKVIAITYHGKKELDGSKHVNLYTIEVL</sequence>
<organism evidence="1">
    <name type="scientific">marine sediment metagenome</name>
    <dbReference type="NCBI Taxonomy" id="412755"/>
    <lineage>
        <taxon>unclassified sequences</taxon>
        <taxon>metagenomes</taxon>
        <taxon>ecological metagenomes</taxon>
    </lineage>
</organism>
<dbReference type="AlphaFoldDB" id="A0A0F9JG78"/>
<gene>
    <name evidence="1" type="ORF">LCGC14_1532960</name>
</gene>
<evidence type="ECO:0000313" key="1">
    <source>
        <dbReference type="EMBL" id="KKM61311.1"/>
    </source>
</evidence>
<comment type="caution">
    <text evidence="1">The sequence shown here is derived from an EMBL/GenBank/DDBJ whole genome shotgun (WGS) entry which is preliminary data.</text>
</comment>
<protein>
    <submittedName>
        <fullName evidence="1">Uncharacterized protein</fullName>
    </submittedName>
</protein>
<accession>A0A0F9JG78</accession>
<name>A0A0F9JG78_9ZZZZ</name>